<evidence type="ECO:0000256" key="3">
    <source>
        <dbReference type="ARBA" id="ARBA00022692"/>
    </source>
</evidence>
<keyword evidence="3" id="KW-0812">Transmembrane</keyword>
<evidence type="ECO:0000256" key="2">
    <source>
        <dbReference type="ARBA" id="ARBA00007862"/>
    </source>
</evidence>
<keyword evidence="8" id="KW-0378">Hydrolase</keyword>
<evidence type="ECO:0000259" key="7">
    <source>
        <dbReference type="SMART" id="SM00244"/>
    </source>
</evidence>
<dbReference type="NCBIfam" id="TIGR01932">
    <property type="entry name" value="hflC"/>
    <property type="match status" value="2"/>
</dbReference>
<dbReference type="InterPro" id="IPR010200">
    <property type="entry name" value="HflC"/>
</dbReference>
<protein>
    <recommendedName>
        <fullName evidence="6">Protein HflC</fullName>
    </recommendedName>
</protein>
<comment type="caution">
    <text evidence="8">The sequence shown here is derived from an EMBL/GenBank/DDBJ whole genome shotgun (WGS) entry which is preliminary data.</text>
</comment>
<dbReference type="EMBL" id="SHBP01000001">
    <property type="protein sequence ID" value="RZO22904.1"/>
    <property type="molecule type" value="Genomic_DNA"/>
</dbReference>
<dbReference type="PANTHER" id="PTHR42911:SF1">
    <property type="entry name" value="MODULATOR OF FTSH PROTEASE HFLC"/>
    <property type="match status" value="1"/>
</dbReference>
<dbReference type="GO" id="GO:0008233">
    <property type="term" value="F:peptidase activity"/>
    <property type="evidence" value="ECO:0007669"/>
    <property type="project" value="UniProtKB-KW"/>
</dbReference>
<name>A0A520MNX1_9GAMM</name>
<comment type="similarity">
    <text evidence="2 6">Belongs to the band 7/mec-2 family. HflC subfamily.</text>
</comment>
<evidence type="ECO:0000256" key="5">
    <source>
        <dbReference type="ARBA" id="ARBA00023136"/>
    </source>
</evidence>
<gene>
    <name evidence="8" type="primary">hflC</name>
    <name evidence="8" type="ORF">EVB03_00640</name>
</gene>
<evidence type="ECO:0000313" key="8">
    <source>
        <dbReference type="EMBL" id="RZO22904.1"/>
    </source>
</evidence>
<evidence type="ECO:0000313" key="9">
    <source>
        <dbReference type="Proteomes" id="UP000315889"/>
    </source>
</evidence>
<dbReference type="PIRSF" id="PIRSF005651">
    <property type="entry name" value="HflC"/>
    <property type="match status" value="1"/>
</dbReference>
<dbReference type="GO" id="GO:0016020">
    <property type="term" value="C:membrane"/>
    <property type="evidence" value="ECO:0007669"/>
    <property type="project" value="UniProtKB-SubCell"/>
</dbReference>
<organism evidence="8 9">
    <name type="scientific">SAR92 clade bacterium</name>
    <dbReference type="NCBI Taxonomy" id="2315479"/>
    <lineage>
        <taxon>Bacteria</taxon>
        <taxon>Pseudomonadati</taxon>
        <taxon>Pseudomonadota</taxon>
        <taxon>Gammaproteobacteria</taxon>
        <taxon>Cellvibrionales</taxon>
        <taxon>Porticoccaceae</taxon>
        <taxon>SAR92 clade</taxon>
    </lineage>
</organism>
<proteinExistence type="inferred from homology"/>
<keyword evidence="8" id="KW-0645">Protease</keyword>
<evidence type="ECO:0000256" key="4">
    <source>
        <dbReference type="ARBA" id="ARBA00022989"/>
    </source>
</evidence>
<evidence type="ECO:0000256" key="6">
    <source>
        <dbReference type="PIRNR" id="PIRNR005651"/>
    </source>
</evidence>
<reference evidence="8 9" key="1">
    <citation type="submission" date="2019-02" db="EMBL/GenBank/DDBJ databases">
        <title>Prokaryotic population dynamics and viral predation in marine succession experiment using metagenomics: the confinement effect.</title>
        <authorList>
            <person name="Haro-Moreno J.M."/>
            <person name="Rodriguez-Valera F."/>
            <person name="Lopez-Perez M."/>
        </authorList>
    </citation>
    <scope>NUCLEOTIDE SEQUENCE [LARGE SCALE GENOMIC DNA]</scope>
    <source>
        <strain evidence="8">MED-G170</strain>
    </source>
</reference>
<evidence type="ECO:0000256" key="1">
    <source>
        <dbReference type="ARBA" id="ARBA00004167"/>
    </source>
</evidence>
<sequence>MKNLSKPIVTILILLFVVASNALYVISEVERGVALRFGEMIHADIKPGLHVKTPFIDNVRRFDARILTVDAQPASFFTVEKKRLIVDSYAKWRISDVETYYKVTNGSERVAESRLANRINAGLRDQFGTLTLQEVVSGERDALMKNITDSLNNTVLQELGVEIVDVRVKRIDLPPEVSNQVYRRMTAERNKEAQELRSTGKEKAEKIRASADRERTIELANAYRDAEELRGQGDADAARIYAEAYEQDPEFYAFVRSLNAYKSSFSNKGDILLVEPDSDFFKYLNQQKGQ</sequence>
<dbReference type="PANTHER" id="PTHR42911">
    <property type="entry name" value="MODULATOR OF FTSH PROTEASE HFLC"/>
    <property type="match status" value="1"/>
</dbReference>
<feature type="domain" description="Band 7" evidence="7">
    <location>
        <begin position="21"/>
        <end position="185"/>
    </location>
</feature>
<dbReference type="CDD" id="cd03405">
    <property type="entry name" value="SPFH_HflC"/>
    <property type="match status" value="1"/>
</dbReference>
<accession>A0A520MNX1</accession>
<dbReference type="SUPFAM" id="SSF117892">
    <property type="entry name" value="Band 7/SPFH domain"/>
    <property type="match status" value="1"/>
</dbReference>
<comment type="function">
    <text evidence="6">HflC and HflK could regulate a protease.</text>
</comment>
<dbReference type="Proteomes" id="UP000315889">
    <property type="component" value="Unassembled WGS sequence"/>
</dbReference>
<keyword evidence="4" id="KW-1133">Transmembrane helix</keyword>
<dbReference type="SMART" id="SM00244">
    <property type="entry name" value="PHB"/>
    <property type="match status" value="1"/>
</dbReference>
<dbReference type="Gene3D" id="3.30.479.30">
    <property type="entry name" value="Band 7 domain"/>
    <property type="match status" value="1"/>
</dbReference>
<comment type="subcellular location">
    <subcellularLocation>
        <location evidence="1">Membrane</location>
        <topology evidence="1">Single-pass membrane protein</topology>
    </subcellularLocation>
</comment>
<dbReference type="AlphaFoldDB" id="A0A520MNX1"/>
<dbReference type="GO" id="GO:0006508">
    <property type="term" value="P:proteolysis"/>
    <property type="evidence" value="ECO:0007669"/>
    <property type="project" value="UniProtKB-KW"/>
</dbReference>
<dbReference type="InterPro" id="IPR036013">
    <property type="entry name" value="Band_7/SPFH_dom_sf"/>
</dbReference>
<keyword evidence="5" id="KW-0472">Membrane</keyword>
<dbReference type="Pfam" id="PF01145">
    <property type="entry name" value="Band_7"/>
    <property type="match status" value="1"/>
</dbReference>
<dbReference type="InterPro" id="IPR001107">
    <property type="entry name" value="Band_7"/>
</dbReference>